<accession>A0ABS9HY49</accession>
<sequence>MTVNASNRTLGLINIWQVLRKLCWELWLIKSVPDKLRMGVKPKDVLHVQDAGLYATVNAASTALALVDWLYHTVREDQTLERRLKDVVGEIDTSSDKAFLAFFRQANPSINACHQICNANKHFYLYQRSLDPKFKARVFEFVMERPDGTTELGTSAQIIRNGDGPGTVMPTYEMLNNLADWWESLLSDIGVSGREQFFPQHAP</sequence>
<organism evidence="1 2">
    <name type="scientific">Marilutibacter chinensis</name>
    <dbReference type="NCBI Taxonomy" id="2912247"/>
    <lineage>
        <taxon>Bacteria</taxon>
        <taxon>Pseudomonadati</taxon>
        <taxon>Pseudomonadota</taxon>
        <taxon>Gammaproteobacteria</taxon>
        <taxon>Lysobacterales</taxon>
        <taxon>Lysobacteraceae</taxon>
        <taxon>Marilutibacter</taxon>
    </lineage>
</organism>
<reference evidence="1 2" key="1">
    <citation type="submission" date="2022-01" db="EMBL/GenBank/DDBJ databases">
        <title>Lysobacter chinensis sp. nov., a bacterium isolated from cow dung compost.</title>
        <authorList>
            <person name="Liu Y."/>
        </authorList>
    </citation>
    <scope>NUCLEOTIDE SEQUENCE [LARGE SCALE GENOMIC DNA]</scope>
    <source>
        <strain evidence="1 2">TLK-CK17</strain>
    </source>
</reference>
<comment type="caution">
    <text evidence="1">The sequence shown here is derived from an EMBL/GenBank/DDBJ whole genome shotgun (WGS) entry which is preliminary data.</text>
</comment>
<dbReference type="EMBL" id="JAKJPO010000023">
    <property type="protein sequence ID" value="MCF7223791.1"/>
    <property type="molecule type" value="Genomic_DNA"/>
</dbReference>
<evidence type="ECO:0000313" key="1">
    <source>
        <dbReference type="EMBL" id="MCF7223791.1"/>
    </source>
</evidence>
<keyword evidence="2" id="KW-1185">Reference proteome</keyword>
<reference evidence="1 2" key="3">
    <citation type="submission" date="2022-01" db="EMBL/GenBank/DDBJ databases">
        <authorList>
            <person name="Zhou L.Y."/>
        </authorList>
    </citation>
    <scope>NUCLEOTIDE SEQUENCE [LARGE SCALE GENOMIC DNA]</scope>
    <source>
        <strain evidence="1 2">TLK-CK17</strain>
    </source>
</reference>
<reference evidence="2" key="2">
    <citation type="submission" date="2022-01" db="EMBL/GenBank/DDBJ databases">
        <title>Lysobacter chinensis sp. nov., a bacterium isolated from cow dung compost.</title>
        <authorList>
            <person name="Zhou L.Y."/>
        </authorList>
    </citation>
    <scope>NUCLEOTIDE SEQUENCE [LARGE SCALE GENOMIC DNA]</scope>
    <source>
        <strain evidence="2">TLK-CK17</strain>
    </source>
</reference>
<proteinExistence type="predicted"/>
<evidence type="ECO:0000313" key="2">
    <source>
        <dbReference type="Proteomes" id="UP001430796"/>
    </source>
</evidence>
<dbReference type="Proteomes" id="UP001430796">
    <property type="component" value="Unassembled WGS sequence"/>
</dbReference>
<dbReference type="RefSeq" id="WP_237056933.1">
    <property type="nucleotide sequence ID" value="NZ_JAKJPO010000023.1"/>
</dbReference>
<name>A0ABS9HY49_9GAMM</name>
<gene>
    <name evidence="1" type="ORF">L3V18_18745</name>
</gene>
<protein>
    <submittedName>
        <fullName evidence="1">Uncharacterized protein</fullName>
    </submittedName>
</protein>